<gene>
    <name evidence="3" type="ORF">GLOINDRAFT_95339</name>
</gene>
<feature type="compositionally biased region" description="Polar residues" evidence="1">
    <location>
        <begin position="69"/>
        <end position="80"/>
    </location>
</feature>
<dbReference type="HOGENOM" id="CLU_1759766_0_0_1"/>
<dbReference type="AlphaFoldDB" id="U9U2P5"/>
<protein>
    <submittedName>
        <fullName evidence="3">Uncharacterized protein</fullName>
    </submittedName>
</protein>
<accession>U9U2P5</accession>
<name>U9U2P5_RHIID</name>
<evidence type="ECO:0000313" key="3">
    <source>
        <dbReference type="EMBL" id="ESA14610.1"/>
    </source>
</evidence>
<dbReference type="VEuPathDB" id="FungiDB:RhiirFUN_023747"/>
<keyword evidence="2" id="KW-0472">Membrane</keyword>
<keyword evidence="2" id="KW-1133">Transmembrane helix</keyword>
<dbReference type="EMBL" id="KI282753">
    <property type="protein sequence ID" value="ESA14610.1"/>
    <property type="molecule type" value="Genomic_DNA"/>
</dbReference>
<organism evidence="3">
    <name type="scientific">Rhizophagus irregularis (strain DAOM 181602 / DAOM 197198 / MUCL 43194)</name>
    <name type="common">Arbuscular mycorrhizal fungus</name>
    <name type="synonym">Glomus intraradices</name>
    <dbReference type="NCBI Taxonomy" id="747089"/>
    <lineage>
        <taxon>Eukaryota</taxon>
        <taxon>Fungi</taxon>
        <taxon>Fungi incertae sedis</taxon>
        <taxon>Mucoromycota</taxon>
        <taxon>Glomeromycotina</taxon>
        <taxon>Glomeromycetes</taxon>
        <taxon>Glomerales</taxon>
        <taxon>Glomeraceae</taxon>
        <taxon>Rhizophagus</taxon>
    </lineage>
</organism>
<feature type="region of interest" description="Disordered" evidence="1">
    <location>
        <begin position="66"/>
        <end position="90"/>
    </location>
</feature>
<reference evidence="3" key="1">
    <citation type="submission" date="2013-07" db="EMBL/GenBank/DDBJ databases">
        <title>The genome of an arbuscular mycorrhizal fungus provides insights into the evolution of the oldest plant symbiosis.</title>
        <authorList>
            <consortium name="DOE Joint Genome Institute"/>
            <person name="Tisserant E."/>
            <person name="Malbreil M."/>
            <person name="Kuo A."/>
            <person name="Kohler A."/>
            <person name="Symeonidi A."/>
            <person name="Balestrini R."/>
            <person name="Charron P."/>
            <person name="Duensing N."/>
            <person name="Frei-dit-Frey N."/>
            <person name="Gianinazzi-Pearson V."/>
            <person name="Gilbert B."/>
            <person name="Handa Y."/>
            <person name="Hijri M."/>
            <person name="Kaul R."/>
            <person name="Kawaguchi M."/>
            <person name="Krajinski F."/>
            <person name="Lammers P."/>
            <person name="Lapierre D."/>
            <person name="Masclaux F.G."/>
            <person name="Murat C."/>
            <person name="Morin E."/>
            <person name="Ndikumana S."/>
            <person name="Pagni M."/>
            <person name="Petitpierre D."/>
            <person name="Requena N."/>
            <person name="Rosikiewicz P."/>
            <person name="Riley R."/>
            <person name="Saito K."/>
            <person name="San Clemente H."/>
            <person name="Shapiro H."/>
            <person name="van Tuinen D."/>
            <person name="Becard G."/>
            <person name="Bonfante P."/>
            <person name="Paszkowski U."/>
            <person name="Shachar-Hill Y."/>
            <person name="Young J.P."/>
            <person name="Sanders I.R."/>
            <person name="Henrissat B."/>
            <person name="Rensing S.A."/>
            <person name="Grigoriev I.V."/>
            <person name="Corradi N."/>
            <person name="Roux C."/>
            <person name="Martin F."/>
        </authorList>
    </citation>
    <scope>NUCLEOTIDE SEQUENCE</scope>
    <source>
        <strain evidence="3">DAOM 197198</strain>
    </source>
</reference>
<proteinExistence type="predicted"/>
<keyword evidence="2" id="KW-0812">Transmembrane</keyword>
<feature type="transmembrane region" description="Helical" evidence="2">
    <location>
        <begin position="102"/>
        <end position="125"/>
    </location>
</feature>
<sequence length="148" mass="17366">MSESLSRSLFPQFTEEWVEVGRPYEEHEEVLMNLKFENGSSQTRSVVKLIKFFFKKPDNMLTEDKLGNGISTRRNSGGKSTNRENKQWNSFHNKNPNHRLRVFTWLYILSYDVASVGLWALFFVAANIEHEIYNVILQKYLVKMIGDL</sequence>
<evidence type="ECO:0000256" key="2">
    <source>
        <dbReference type="SAM" id="Phobius"/>
    </source>
</evidence>
<evidence type="ECO:0000256" key="1">
    <source>
        <dbReference type="SAM" id="MobiDB-lite"/>
    </source>
</evidence>